<dbReference type="EMBL" id="JAAGBB010000019">
    <property type="protein sequence ID" value="MBR0665948.1"/>
    <property type="molecule type" value="Genomic_DNA"/>
</dbReference>
<reference evidence="7" key="1">
    <citation type="journal article" date="2021" name="Syst. Appl. Microbiol.">
        <title>Roseomonas hellenica sp. nov., isolated from roots of wild-growing Alkanna tinctoria.</title>
        <authorList>
            <person name="Rat A."/>
            <person name="Naranjo H.D."/>
            <person name="Lebbe L."/>
            <person name="Cnockaert M."/>
            <person name="Krigas N."/>
            <person name="Grigoriadou K."/>
            <person name="Maloupa E."/>
            <person name="Willems A."/>
        </authorList>
    </citation>
    <scope>NUCLEOTIDE SEQUENCE [LARGE SCALE GENOMIC DNA]</scope>
    <source>
        <strain evidence="7">LMG 31523</strain>
    </source>
</reference>
<accession>A0ABS5F0E0</accession>
<keyword evidence="4" id="KW-0831">Ubiquinone biosynthesis</keyword>
<dbReference type="Proteomes" id="UP001196870">
    <property type="component" value="Unassembled WGS sequence"/>
</dbReference>
<dbReference type="PROSITE" id="PS51608">
    <property type="entry name" value="SAM_MT_UBIE"/>
    <property type="match status" value="1"/>
</dbReference>
<sequence length="250" mass="27021">MKPLRPHPPLPAWYGAEARRAPWVRALFDRTARHYDRINGILSLGTGRAYRRRALRWAGIGPGMRVLDVATGTGILAREVMALVGPGGAVVGLDPSAGMLAACRAALGPGMPLLRGEGENLPIADASVDAVTLGYALRHMADLRPLFAEFRRVLRPGGIVLVLEKTRPRHRLWRACAHGWFGLGVPALSRIAALGRGGGEARALMRYYWDTVEHCVPPETILAALAEAGFTAPRLQRELDLFGAYAARAA</sequence>
<dbReference type="PANTHER" id="PTHR43591">
    <property type="entry name" value="METHYLTRANSFERASE"/>
    <property type="match status" value="1"/>
</dbReference>
<proteinExistence type="predicted"/>
<dbReference type="CDD" id="cd02440">
    <property type="entry name" value="AdoMet_MTases"/>
    <property type="match status" value="1"/>
</dbReference>
<dbReference type="Pfam" id="PF01209">
    <property type="entry name" value="Ubie_methyltran"/>
    <property type="match status" value="1"/>
</dbReference>
<evidence type="ECO:0000256" key="4">
    <source>
        <dbReference type="ARBA" id="ARBA00022688"/>
    </source>
</evidence>
<evidence type="ECO:0000256" key="3">
    <source>
        <dbReference type="ARBA" id="ARBA00022679"/>
    </source>
</evidence>
<protein>
    <submittedName>
        <fullName evidence="6">Class I SAM-dependent methyltransferase</fullName>
    </submittedName>
</protein>
<evidence type="ECO:0000313" key="7">
    <source>
        <dbReference type="Proteomes" id="UP001196870"/>
    </source>
</evidence>
<dbReference type="GO" id="GO:0008168">
    <property type="term" value="F:methyltransferase activity"/>
    <property type="evidence" value="ECO:0007669"/>
    <property type="project" value="UniProtKB-KW"/>
</dbReference>
<evidence type="ECO:0000256" key="5">
    <source>
        <dbReference type="ARBA" id="ARBA00022691"/>
    </source>
</evidence>
<keyword evidence="3" id="KW-0808">Transferase</keyword>
<evidence type="ECO:0000256" key="1">
    <source>
        <dbReference type="ARBA" id="ARBA00022428"/>
    </source>
</evidence>
<dbReference type="Gene3D" id="3.40.50.150">
    <property type="entry name" value="Vaccinia Virus protein VP39"/>
    <property type="match status" value="1"/>
</dbReference>
<organism evidence="6 7">
    <name type="scientific">Plastoroseomonas hellenica</name>
    <dbReference type="NCBI Taxonomy" id="2687306"/>
    <lineage>
        <taxon>Bacteria</taxon>
        <taxon>Pseudomonadati</taxon>
        <taxon>Pseudomonadota</taxon>
        <taxon>Alphaproteobacteria</taxon>
        <taxon>Acetobacterales</taxon>
        <taxon>Acetobacteraceae</taxon>
        <taxon>Plastoroseomonas</taxon>
    </lineage>
</organism>
<dbReference type="RefSeq" id="WP_211853622.1">
    <property type="nucleotide sequence ID" value="NZ_JAAGBB010000019.1"/>
</dbReference>
<dbReference type="InterPro" id="IPR029063">
    <property type="entry name" value="SAM-dependent_MTases_sf"/>
</dbReference>
<keyword evidence="2 6" id="KW-0489">Methyltransferase</keyword>
<dbReference type="InterPro" id="IPR023576">
    <property type="entry name" value="UbiE/COQ5_MeTrFase_CS"/>
</dbReference>
<dbReference type="SUPFAM" id="SSF53335">
    <property type="entry name" value="S-adenosyl-L-methionine-dependent methyltransferases"/>
    <property type="match status" value="1"/>
</dbReference>
<keyword evidence="7" id="KW-1185">Reference proteome</keyword>
<keyword evidence="1" id="KW-0474">Menaquinone biosynthesis</keyword>
<gene>
    <name evidence="6" type="ORF">GXW71_16435</name>
</gene>
<evidence type="ECO:0000256" key="2">
    <source>
        <dbReference type="ARBA" id="ARBA00022603"/>
    </source>
</evidence>
<comment type="caution">
    <text evidence="6">The sequence shown here is derived from an EMBL/GenBank/DDBJ whole genome shotgun (WGS) entry which is preliminary data.</text>
</comment>
<name>A0ABS5F0E0_9PROT</name>
<keyword evidence="5" id="KW-0949">S-adenosyl-L-methionine</keyword>
<dbReference type="InterPro" id="IPR004033">
    <property type="entry name" value="UbiE/COQ5_MeTrFase"/>
</dbReference>
<dbReference type="GO" id="GO:0032259">
    <property type="term" value="P:methylation"/>
    <property type="evidence" value="ECO:0007669"/>
    <property type="project" value="UniProtKB-KW"/>
</dbReference>
<evidence type="ECO:0000313" key="6">
    <source>
        <dbReference type="EMBL" id="MBR0665948.1"/>
    </source>
</evidence>
<dbReference type="PANTHER" id="PTHR43591:SF24">
    <property type="entry name" value="2-METHOXY-6-POLYPRENYL-1,4-BENZOQUINOL METHYLASE, MITOCHONDRIAL"/>
    <property type="match status" value="1"/>
</dbReference>
<dbReference type="PROSITE" id="PS01184">
    <property type="entry name" value="UBIE_2"/>
    <property type="match status" value="1"/>
</dbReference>